<proteinExistence type="predicted"/>
<evidence type="ECO:0000313" key="1">
    <source>
        <dbReference type="EMBL" id="TDO19341.1"/>
    </source>
</evidence>
<dbReference type="Proteomes" id="UP000295499">
    <property type="component" value="Unassembled WGS sequence"/>
</dbReference>
<evidence type="ECO:0000313" key="2">
    <source>
        <dbReference type="Proteomes" id="UP000295499"/>
    </source>
</evidence>
<reference evidence="1 2" key="1">
    <citation type="submission" date="2019-03" db="EMBL/GenBank/DDBJ databases">
        <title>Genomic Encyclopedia of Archaeal and Bacterial Type Strains, Phase II (KMG-II): from individual species to whole genera.</title>
        <authorList>
            <person name="Goeker M."/>
        </authorList>
    </citation>
    <scope>NUCLEOTIDE SEQUENCE [LARGE SCALE GENOMIC DNA]</scope>
    <source>
        <strain evidence="1 2">DSM 19034</strain>
    </source>
</reference>
<keyword evidence="2" id="KW-1185">Reference proteome</keyword>
<name>A0A4R6ICK5_9SPHI</name>
<gene>
    <name evidence="1" type="ORF">CLV32_4581</name>
</gene>
<sequence>MSLKLELYFMCSFSLSAHPLYKKTFYLLNVRFDHRFNFDMVKLSRVNNFT</sequence>
<dbReference type="EMBL" id="SNWM01000007">
    <property type="protein sequence ID" value="TDO19341.1"/>
    <property type="molecule type" value="Genomic_DNA"/>
</dbReference>
<protein>
    <submittedName>
        <fullName evidence="1">Uncharacterized protein</fullName>
    </submittedName>
</protein>
<dbReference type="AlphaFoldDB" id="A0A4R6ICK5"/>
<comment type="caution">
    <text evidence="1">The sequence shown here is derived from an EMBL/GenBank/DDBJ whole genome shotgun (WGS) entry which is preliminary data.</text>
</comment>
<accession>A0A4R6ICK5</accession>
<organism evidence="1 2">
    <name type="scientific">Pedobacter duraquae</name>
    <dbReference type="NCBI Taxonomy" id="425511"/>
    <lineage>
        <taxon>Bacteria</taxon>
        <taxon>Pseudomonadati</taxon>
        <taxon>Bacteroidota</taxon>
        <taxon>Sphingobacteriia</taxon>
        <taxon>Sphingobacteriales</taxon>
        <taxon>Sphingobacteriaceae</taxon>
        <taxon>Pedobacter</taxon>
    </lineage>
</organism>